<sequence length="262" mass="28535">MTLSLLVMTVVGAMCLGNVETRVLWGESYCKELTLKELNGKTPKLCVRNENPVEQAPTSCLRLNLRHIDTPLIKELRVGIHPDCSSIPVNDREKFQRRRSKTKLASETCCETVQCLLFEAVVEVAGVDSLVTVDDGTCSAEEGCPYSIGCPNLINEGREVGAPFTPLLGTESNDLFILDENDKVNYVLSYKGYDVVIGSEGQDLINGYYFSQDGLTAFLKGGDDFVIAGEAQAKIYLGKGNDLVRSNGGPSGYQDFSTGSRV</sequence>
<dbReference type="EMBL" id="JAMWBK010000014">
    <property type="protein sequence ID" value="KAJ8900697.1"/>
    <property type="molecule type" value="Genomic_DNA"/>
</dbReference>
<name>A0AAV8UHL3_9RHOD</name>
<accession>A0AAV8UHL3</accession>
<dbReference type="Proteomes" id="UP001157974">
    <property type="component" value="Unassembled WGS sequence"/>
</dbReference>
<dbReference type="InterPro" id="IPR011049">
    <property type="entry name" value="Serralysin-like_metalloprot_C"/>
</dbReference>
<comment type="caution">
    <text evidence="2">The sequence shown here is derived from an EMBL/GenBank/DDBJ whole genome shotgun (WGS) entry which is preliminary data.</text>
</comment>
<keyword evidence="3" id="KW-1185">Reference proteome</keyword>
<gene>
    <name evidence="2" type="ORF">NDN08_004235</name>
</gene>
<feature type="chain" id="PRO_5043429151" evidence="1">
    <location>
        <begin position="22"/>
        <end position="262"/>
    </location>
</feature>
<evidence type="ECO:0000256" key="1">
    <source>
        <dbReference type="SAM" id="SignalP"/>
    </source>
</evidence>
<proteinExistence type="predicted"/>
<evidence type="ECO:0000313" key="2">
    <source>
        <dbReference type="EMBL" id="KAJ8900697.1"/>
    </source>
</evidence>
<protein>
    <submittedName>
        <fullName evidence="2">Uncharacterized protein</fullName>
    </submittedName>
</protein>
<dbReference type="SUPFAM" id="SSF51120">
    <property type="entry name" value="beta-Roll"/>
    <property type="match status" value="1"/>
</dbReference>
<keyword evidence="1" id="KW-0732">Signal</keyword>
<organism evidence="2 3">
    <name type="scientific">Rhodosorus marinus</name>
    <dbReference type="NCBI Taxonomy" id="101924"/>
    <lineage>
        <taxon>Eukaryota</taxon>
        <taxon>Rhodophyta</taxon>
        <taxon>Stylonematophyceae</taxon>
        <taxon>Stylonematales</taxon>
        <taxon>Stylonemataceae</taxon>
        <taxon>Rhodosorus</taxon>
    </lineage>
</organism>
<evidence type="ECO:0000313" key="3">
    <source>
        <dbReference type="Proteomes" id="UP001157974"/>
    </source>
</evidence>
<dbReference type="AlphaFoldDB" id="A0AAV8UHL3"/>
<reference evidence="2 3" key="1">
    <citation type="journal article" date="2023" name="Nat. Commun.">
        <title>Origin of minicircular mitochondrial genomes in red algae.</title>
        <authorList>
            <person name="Lee Y."/>
            <person name="Cho C.H."/>
            <person name="Lee Y.M."/>
            <person name="Park S.I."/>
            <person name="Yang J.H."/>
            <person name="West J.A."/>
            <person name="Bhattacharya D."/>
            <person name="Yoon H.S."/>
        </authorList>
    </citation>
    <scope>NUCLEOTIDE SEQUENCE [LARGE SCALE GENOMIC DNA]</scope>
    <source>
        <strain evidence="2 3">CCMP1338</strain>
        <tissue evidence="2">Whole cell</tissue>
    </source>
</reference>
<feature type="signal peptide" evidence="1">
    <location>
        <begin position="1"/>
        <end position="21"/>
    </location>
</feature>